<evidence type="ECO:0000313" key="6">
    <source>
        <dbReference type="EMBL" id="ROT85252.1"/>
    </source>
</evidence>
<keyword evidence="6" id="KW-0030">Aminoacyl-tRNA synthetase</keyword>
<evidence type="ECO:0000313" key="7">
    <source>
        <dbReference type="Proteomes" id="UP000283509"/>
    </source>
</evidence>
<dbReference type="EMBL" id="QCYY01000344">
    <property type="protein sequence ID" value="ROT85252.1"/>
    <property type="molecule type" value="Genomic_DNA"/>
</dbReference>
<feature type="compositionally biased region" description="Pro residues" evidence="5">
    <location>
        <begin position="145"/>
        <end position="167"/>
    </location>
</feature>
<comment type="caution">
    <text evidence="6">The sequence shown here is derived from an EMBL/GenBank/DDBJ whole genome shotgun (WGS) entry which is preliminary data.</text>
</comment>
<evidence type="ECO:0000256" key="1">
    <source>
        <dbReference type="ARBA" id="ARBA00004173"/>
    </source>
</evidence>
<feature type="region of interest" description="Disordered" evidence="5">
    <location>
        <begin position="139"/>
        <end position="169"/>
    </location>
</feature>
<dbReference type="Pfam" id="PF06644">
    <property type="entry name" value="ATP11"/>
    <property type="match status" value="1"/>
</dbReference>
<accession>A0A423U980</accession>
<evidence type="ECO:0000256" key="2">
    <source>
        <dbReference type="ARBA" id="ARBA00009116"/>
    </source>
</evidence>
<comment type="similarity">
    <text evidence="2">Belongs to the ATP11 family.</text>
</comment>
<dbReference type="PANTHER" id="PTHR13126">
    <property type="entry name" value="CHAPERONE ATP11"/>
    <property type="match status" value="1"/>
</dbReference>
<gene>
    <name evidence="6" type="ORF">C7M84_018644</name>
</gene>
<dbReference type="STRING" id="6689.A0A423U980"/>
<name>A0A423U980_PENVA</name>
<keyword evidence="7" id="KW-1185">Reference proteome</keyword>
<dbReference type="InterPro" id="IPR010591">
    <property type="entry name" value="ATP11"/>
</dbReference>
<reference evidence="6 7" key="2">
    <citation type="submission" date="2019-01" db="EMBL/GenBank/DDBJ databases">
        <title>The decoding of complex shrimp genome reveals the adaptation for benthos swimmer, frequently molting mechanism and breeding impact on genome.</title>
        <authorList>
            <person name="Sun Y."/>
            <person name="Gao Y."/>
            <person name="Yu Y."/>
        </authorList>
    </citation>
    <scope>NUCLEOTIDE SEQUENCE [LARGE SCALE GENOMIC DNA]</scope>
    <source>
        <tissue evidence="6">Muscle</tissue>
    </source>
</reference>
<proteinExistence type="inferred from homology"/>
<reference evidence="6 7" key="1">
    <citation type="submission" date="2018-04" db="EMBL/GenBank/DDBJ databases">
        <authorList>
            <person name="Zhang X."/>
            <person name="Yuan J."/>
            <person name="Li F."/>
            <person name="Xiang J."/>
        </authorList>
    </citation>
    <scope>NUCLEOTIDE SEQUENCE [LARGE SCALE GENOMIC DNA]</scope>
    <source>
        <tissue evidence="6">Muscle</tissue>
    </source>
</reference>
<dbReference type="Proteomes" id="UP000283509">
    <property type="component" value="Unassembled WGS sequence"/>
</dbReference>
<evidence type="ECO:0000256" key="5">
    <source>
        <dbReference type="SAM" id="MobiDB-lite"/>
    </source>
</evidence>
<sequence length="179" mass="20255">MANRPVSTSSYAMVKAIEDLETNPYFNKYAEKIAKMQKAKPEEFLERYAKGKEVKESQPGGHDFSKVAEKPKTVLPKGAYSHAPDKSLDSVMKTELLKDKTNEEIEYLWREHFRSKDAVSGVIPGHLYDKLHENAMKYTTRPSTRPRPSPTPPIHTQPPHPTTPSQPHPHLFLSAAAIH</sequence>
<keyword evidence="4" id="KW-0496">Mitochondrion</keyword>
<dbReference type="PANTHER" id="PTHR13126:SF0">
    <property type="entry name" value="ATP SYNTHASE MITOCHONDRIAL F1 COMPLEX ASSEMBLY FACTOR 1"/>
    <property type="match status" value="1"/>
</dbReference>
<evidence type="ECO:0000256" key="3">
    <source>
        <dbReference type="ARBA" id="ARBA00022946"/>
    </source>
</evidence>
<comment type="subcellular location">
    <subcellularLocation>
        <location evidence="1">Mitochondrion</location>
    </subcellularLocation>
</comment>
<dbReference type="OrthoDB" id="16535at2759"/>
<dbReference type="AlphaFoldDB" id="A0A423U980"/>
<keyword evidence="6" id="KW-0436">Ligase</keyword>
<protein>
    <submittedName>
        <fullName evidence="6">Methionyl-tRNA synthetase, mitochondrial</fullName>
    </submittedName>
</protein>
<dbReference type="GO" id="GO:0004812">
    <property type="term" value="F:aminoacyl-tRNA ligase activity"/>
    <property type="evidence" value="ECO:0007669"/>
    <property type="project" value="UniProtKB-KW"/>
</dbReference>
<evidence type="ECO:0000256" key="4">
    <source>
        <dbReference type="ARBA" id="ARBA00023128"/>
    </source>
</evidence>
<dbReference type="GO" id="GO:0005739">
    <property type="term" value="C:mitochondrion"/>
    <property type="evidence" value="ECO:0007669"/>
    <property type="project" value="UniProtKB-SubCell"/>
</dbReference>
<organism evidence="6 7">
    <name type="scientific">Penaeus vannamei</name>
    <name type="common">Whiteleg shrimp</name>
    <name type="synonym">Litopenaeus vannamei</name>
    <dbReference type="NCBI Taxonomy" id="6689"/>
    <lineage>
        <taxon>Eukaryota</taxon>
        <taxon>Metazoa</taxon>
        <taxon>Ecdysozoa</taxon>
        <taxon>Arthropoda</taxon>
        <taxon>Crustacea</taxon>
        <taxon>Multicrustacea</taxon>
        <taxon>Malacostraca</taxon>
        <taxon>Eumalacostraca</taxon>
        <taxon>Eucarida</taxon>
        <taxon>Decapoda</taxon>
        <taxon>Dendrobranchiata</taxon>
        <taxon>Penaeoidea</taxon>
        <taxon>Penaeidae</taxon>
        <taxon>Penaeus</taxon>
    </lineage>
</organism>
<keyword evidence="3" id="KW-0809">Transit peptide</keyword>
<dbReference type="GO" id="GO:0033615">
    <property type="term" value="P:mitochondrial proton-transporting ATP synthase complex assembly"/>
    <property type="evidence" value="ECO:0007669"/>
    <property type="project" value="TreeGrafter"/>
</dbReference>